<dbReference type="Pfam" id="PF26363">
    <property type="entry name" value="Phospholipase-like"/>
    <property type="match status" value="1"/>
</dbReference>
<proteinExistence type="predicted"/>
<dbReference type="KEGG" id="vos:KNV97_01945"/>
<dbReference type="RefSeq" id="WP_218561986.1">
    <property type="nucleotide sequence ID" value="NZ_CP076642.1"/>
</dbReference>
<dbReference type="InterPro" id="IPR008727">
    <property type="entry name" value="PAAR_motif"/>
</dbReference>
<dbReference type="AlphaFoldDB" id="A0A975U6X8"/>
<keyword evidence="2" id="KW-1185">Reference proteome</keyword>
<sequence length="495" mass="51876">MPGAARLGDTAGGHGCFPPTSIIAGSPDVLINGKPAARKGDAALLHACPCPYKPHGLHGRAINAGSGSVSINGQPAARIGDAIDCGGSVASGSGDVIIGDTPYQSNTHACGEGAVLGQSPFLKITPLAKNVEALWNSPTFTPQALAALAGSQAMSTAADIAAEKAVSTLPPLAQSLVKVVQSGASKLQMLDVLETGTTKAQRREARKTITQAASANDPQTAQRFSMDMDAAEKAMLADHVYTLDKERNTLEPHRKQVAEDFDNDSGWSVATEDDLAELGIQQKDLKVKGTNFRSQVYIPDPEVFGENAKPTLVFRGTEMDSGSDWIKGNLSQGAVGRSSYYKQAVKTVLNIQDQGVDIEIAGHSLGGGLASAASKASGYPATTFNAAGLHRNTVANYGVASEMQSADSLVTGYRVDGEVLTRVQEKTPVLRRLAPSAVRNGELETTLPKSTFMPDVSTGTTEDKRGSVALHGMDQMRESIEERKVGDLHKLASEA</sequence>
<accession>A0A975U6X8</accession>
<organism evidence="1 2">
    <name type="scientific">Vibrio ostreae</name>
    <dbReference type="NCBI Taxonomy" id="2841925"/>
    <lineage>
        <taxon>Bacteria</taxon>
        <taxon>Pseudomonadati</taxon>
        <taxon>Pseudomonadota</taxon>
        <taxon>Gammaproteobacteria</taxon>
        <taxon>Vibrionales</taxon>
        <taxon>Vibrionaceae</taxon>
        <taxon>Vibrio</taxon>
    </lineage>
</organism>
<gene>
    <name evidence="1" type="ORF">KNV97_01945</name>
</gene>
<dbReference type="CDD" id="cd14737">
    <property type="entry name" value="PAAR_1"/>
    <property type="match status" value="1"/>
</dbReference>
<protein>
    <submittedName>
        <fullName evidence="1">PAAR domain-containing protein</fullName>
    </submittedName>
</protein>
<name>A0A975U6X8_9VIBR</name>
<dbReference type="Pfam" id="PF05488">
    <property type="entry name" value="PAAR_motif"/>
    <property type="match status" value="1"/>
</dbReference>
<evidence type="ECO:0000313" key="1">
    <source>
        <dbReference type="EMBL" id="QXO16300.1"/>
    </source>
</evidence>
<reference evidence="1" key="1">
    <citation type="submission" date="2021-06" db="EMBL/GenBank/DDBJ databases">
        <title>Vibrio nov. sp., novel gut bacterium isolated from Yellow Sea oyster.</title>
        <authorList>
            <person name="Muhammad N."/>
            <person name="Nguyen T.H."/>
            <person name="Lee Y.-J."/>
            <person name="Ko J."/>
            <person name="Kim S.-G."/>
        </authorList>
    </citation>
    <scope>NUCLEOTIDE SEQUENCE</scope>
    <source>
        <strain evidence="1">OG9-811</strain>
    </source>
</reference>
<dbReference type="EMBL" id="CP076642">
    <property type="protein sequence ID" value="QXO16300.1"/>
    <property type="molecule type" value="Genomic_DNA"/>
</dbReference>
<dbReference type="Proteomes" id="UP000694232">
    <property type="component" value="Chromosome 2"/>
</dbReference>
<evidence type="ECO:0000313" key="2">
    <source>
        <dbReference type="Proteomes" id="UP000694232"/>
    </source>
</evidence>